<feature type="region of interest" description="Disordered" evidence="1">
    <location>
        <begin position="123"/>
        <end position="153"/>
    </location>
</feature>
<dbReference type="Gene3D" id="6.10.360.10">
    <property type="match status" value="1"/>
</dbReference>
<accession>A0AAV1N4F8</accession>
<feature type="compositionally biased region" description="Polar residues" evidence="1">
    <location>
        <begin position="133"/>
        <end position="153"/>
    </location>
</feature>
<dbReference type="GO" id="GO:0051015">
    <property type="term" value="F:actin filament binding"/>
    <property type="evidence" value="ECO:0007669"/>
    <property type="project" value="InterPro"/>
</dbReference>
<dbReference type="InterPro" id="IPR008954">
    <property type="entry name" value="Moesin_tail_sf"/>
</dbReference>
<dbReference type="Proteomes" id="UP001314229">
    <property type="component" value="Unassembled WGS sequence"/>
</dbReference>
<dbReference type="EMBL" id="CAWUFR010000015">
    <property type="protein sequence ID" value="CAK6954083.1"/>
    <property type="molecule type" value="Genomic_DNA"/>
</dbReference>
<evidence type="ECO:0000313" key="2">
    <source>
        <dbReference type="EMBL" id="CAK6954083.1"/>
    </source>
</evidence>
<dbReference type="GO" id="GO:0008360">
    <property type="term" value="P:regulation of cell shape"/>
    <property type="evidence" value="ECO:0007669"/>
    <property type="project" value="InterPro"/>
</dbReference>
<evidence type="ECO:0000313" key="3">
    <source>
        <dbReference type="Proteomes" id="UP001314229"/>
    </source>
</evidence>
<dbReference type="AlphaFoldDB" id="A0AAV1N4F8"/>
<evidence type="ECO:0000256" key="1">
    <source>
        <dbReference type="SAM" id="MobiDB-lite"/>
    </source>
</evidence>
<organism evidence="2 3">
    <name type="scientific">Scomber scombrus</name>
    <name type="common">Atlantic mackerel</name>
    <name type="synonym">Scomber vernalis</name>
    <dbReference type="NCBI Taxonomy" id="13677"/>
    <lineage>
        <taxon>Eukaryota</taxon>
        <taxon>Metazoa</taxon>
        <taxon>Chordata</taxon>
        <taxon>Craniata</taxon>
        <taxon>Vertebrata</taxon>
        <taxon>Euteleostomi</taxon>
        <taxon>Actinopterygii</taxon>
        <taxon>Neopterygii</taxon>
        <taxon>Teleostei</taxon>
        <taxon>Neoteleostei</taxon>
        <taxon>Acanthomorphata</taxon>
        <taxon>Pelagiaria</taxon>
        <taxon>Scombriformes</taxon>
        <taxon>Scombridae</taxon>
        <taxon>Scomber</taxon>
    </lineage>
</organism>
<dbReference type="GO" id="GO:0007015">
    <property type="term" value="P:actin filament organization"/>
    <property type="evidence" value="ECO:0007669"/>
    <property type="project" value="InterPro"/>
</dbReference>
<dbReference type="InterPro" id="IPR045346">
    <property type="entry name" value="Ermin"/>
</dbReference>
<dbReference type="Pfam" id="PF20491">
    <property type="entry name" value="Ermin"/>
    <property type="match status" value="1"/>
</dbReference>
<name>A0AAV1N4F8_SCOSC</name>
<comment type="caution">
    <text evidence="2">The sequence shown here is derived from an EMBL/GenBank/DDBJ whole genome shotgun (WGS) entry which is preliminary data.</text>
</comment>
<reference evidence="2 3" key="1">
    <citation type="submission" date="2024-01" db="EMBL/GenBank/DDBJ databases">
        <authorList>
            <person name="Alioto T."/>
            <person name="Alioto T."/>
            <person name="Gomez Garrido J."/>
        </authorList>
    </citation>
    <scope>NUCLEOTIDE SEQUENCE [LARGE SCALE GENOMIC DNA]</scope>
</reference>
<keyword evidence="3" id="KW-1185">Reference proteome</keyword>
<sequence>MEKNTMLSQALTLTEDEGEMASQVLEIIGGITLEALQSLEKPVERDVWSIEEGDDSVFYSDEDQVQQDITANASFDFGVKGGRRLFNSVADVHREDDPGAEVITVLQNSEMEKEVTPQVILTEQEEECKEPQTPKTEPMNQSDPADPGSETNLTAEKSLNTCRESLQLNVTSTDLQTQSGQNISYGEENLPVEVSESQTPNLKPFDVSNDGSYVRLSGEPVIPTQMSSAEHLMSGDGNREPEQDHNFHVSAGFPQDPHPGYCTLPEKSSPVHQKSFNHLTSSKYSTMSYRKIRRGNTRQKIEVFEYMFMNL</sequence>
<proteinExistence type="predicted"/>
<protein>
    <submittedName>
        <fullName evidence="2">Uncharacterized protein LOC122992004</fullName>
    </submittedName>
</protein>
<gene>
    <name evidence="2" type="ORF">FSCOSCO3_A017448</name>
</gene>